<dbReference type="Pfam" id="PF01546">
    <property type="entry name" value="Peptidase_M20"/>
    <property type="match status" value="1"/>
</dbReference>
<evidence type="ECO:0000313" key="5">
    <source>
        <dbReference type="Proteomes" id="UP000769766"/>
    </source>
</evidence>
<dbReference type="PIRSF" id="PIRSF037226">
    <property type="entry name" value="Amidohydrolase_ACY1L2_prd"/>
    <property type="match status" value="1"/>
</dbReference>
<dbReference type="GO" id="GO:0016805">
    <property type="term" value="F:dipeptidase activity"/>
    <property type="evidence" value="ECO:0007669"/>
    <property type="project" value="InterPro"/>
</dbReference>
<dbReference type="PANTHER" id="PTHR30575:SF0">
    <property type="entry name" value="XAA-ARG DIPEPTIDASE"/>
    <property type="match status" value="1"/>
</dbReference>
<dbReference type="FunFam" id="3.30.70.360:FF:000004">
    <property type="entry name" value="Peptidase M20 domain-containing protein 2"/>
    <property type="match status" value="1"/>
</dbReference>
<feature type="domain" description="Peptidase M20 dimerisation" evidence="3">
    <location>
        <begin position="175"/>
        <end position="267"/>
    </location>
</feature>
<name>A0A932FXK5_UNCTE</name>
<evidence type="ECO:0000313" key="4">
    <source>
        <dbReference type="EMBL" id="MBI2877482.1"/>
    </source>
</evidence>
<dbReference type="InterPro" id="IPR036264">
    <property type="entry name" value="Bact_exopeptidase_dim_dom"/>
</dbReference>
<dbReference type="EMBL" id="JACPRF010000348">
    <property type="protein sequence ID" value="MBI2877482.1"/>
    <property type="molecule type" value="Genomic_DNA"/>
</dbReference>
<dbReference type="AlphaFoldDB" id="A0A932FXK5"/>
<dbReference type="InterPro" id="IPR017439">
    <property type="entry name" value="Amidohydrolase"/>
</dbReference>
<gene>
    <name evidence="4" type="ORF">HYY20_11420</name>
</gene>
<dbReference type="SUPFAM" id="SSF53187">
    <property type="entry name" value="Zn-dependent exopeptidases"/>
    <property type="match status" value="1"/>
</dbReference>
<dbReference type="InterPro" id="IPR011650">
    <property type="entry name" value="Peptidase_M20_dimer"/>
</dbReference>
<accession>A0A932FXK5</accession>
<proteinExistence type="inferred from homology"/>
<dbReference type="CDD" id="cd05672">
    <property type="entry name" value="M20_ACY1L2-like"/>
    <property type="match status" value="1"/>
</dbReference>
<evidence type="ECO:0000256" key="2">
    <source>
        <dbReference type="PIRNR" id="PIRNR037226"/>
    </source>
</evidence>
<evidence type="ECO:0000256" key="1">
    <source>
        <dbReference type="ARBA" id="ARBA00022801"/>
    </source>
</evidence>
<dbReference type="SUPFAM" id="SSF55031">
    <property type="entry name" value="Bacterial exopeptidase dimerisation domain"/>
    <property type="match status" value="1"/>
</dbReference>
<dbReference type="PANTHER" id="PTHR30575">
    <property type="entry name" value="PEPTIDASE M20"/>
    <property type="match status" value="1"/>
</dbReference>
<dbReference type="InterPro" id="IPR052030">
    <property type="entry name" value="Peptidase_M20/M20A_hydrolases"/>
</dbReference>
<dbReference type="Proteomes" id="UP000769766">
    <property type="component" value="Unassembled WGS sequence"/>
</dbReference>
<dbReference type="Pfam" id="PF07687">
    <property type="entry name" value="M20_dimer"/>
    <property type="match status" value="1"/>
</dbReference>
<dbReference type="InterPro" id="IPR017144">
    <property type="entry name" value="Xaa-Arg_dipeptidase"/>
</dbReference>
<dbReference type="Gene3D" id="3.40.630.10">
    <property type="entry name" value="Zn peptidases"/>
    <property type="match status" value="1"/>
</dbReference>
<reference evidence="4" key="1">
    <citation type="submission" date="2020-07" db="EMBL/GenBank/DDBJ databases">
        <title>Huge and variable diversity of episymbiotic CPR bacteria and DPANN archaea in groundwater ecosystems.</title>
        <authorList>
            <person name="He C.Y."/>
            <person name="Keren R."/>
            <person name="Whittaker M."/>
            <person name="Farag I.F."/>
            <person name="Doudna J."/>
            <person name="Cate J.H.D."/>
            <person name="Banfield J.F."/>
        </authorList>
    </citation>
    <scope>NUCLEOTIDE SEQUENCE</scope>
    <source>
        <strain evidence="4">NC_groundwater_672_Ag_B-0.1um_62_36</strain>
    </source>
</reference>
<comment type="similarity">
    <text evidence="2">Belongs to the peptidase M20A family.</text>
</comment>
<dbReference type="GO" id="GO:0005737">
    <property type="term" value="C:cytoplasm"/>
    <property type="evidence" value="ECO:0007669"/>
    <property type="project" value="TreeGrafter"/>
</dbReference>
<comment type="caution">
    <text evidence="4">The sequence shown here is derived from an EMBL/GenBank/DDBJ whole genome shotgun (WGS) entry which is preliminary data.</text>
</comment>
<dbReference type="Gene3D" id="3.30.70.360">
    <property type="match status" value="1"/>
</dbReference>
<dbReference type="GO" id="GO:0046657">
    <property type="term" value="P:folic acid catabolic process"/>
    <property type="evidence" value="ECO:0007669"/>
    <property type="project" value="TreeGrafter"/>
</dbReference>
<protein>
    <recommendedName>
        <fullName evidence="2">Peptidase M20 domain-containing protein 2</fullName>
    </recommendedName>
</protein>
<dbReference type="NCBIfam" id="TIGR01891">
    <property type="entry name" value="amidohydrolases"/>
    <property type="match status" value="1"/>
</dbReference>
<sequence length="393" mass="42187">MADVEIQRDSLAAQITAQVDRLQDALEALSASLHAEPEIGFQEHRSAEKLIALLSQEGFAIEREIGGLPTAFRAAWGEEGKGPTLAFLAEYDALPGLGHACGHNLIAASSLGAALALKRSLPRLEGRILVLGTPAEEGGGGKVTLLEQGAFAGVDIALMVHPNSRTQLRWKSLAMASVKLAFTGKAAHAAASPHQGVNALDALILTYNNLNALRQQLRDDARIHGIITEGGRAPNIIPDHTAAWFYLRSLAEDYLHELLEKFQACAQGAAQATGCRLEWEVSPLIYQPFKPNRALEELFRSHLARFGVAESPPAPEGMLGSSDIGNVSQRIPTLHAELAICPEGIALHTPEFAQAAISERGRQGLLLAAKALALTALDLFLSPEKRQEVQRDF</sequence>
<dbReference type="GO" id="GO:0071713">
    <property type="term" value="F:para-aminobenzoyl-glutamate hydrolase activity"/>
    <property type="evidence" value="ECO:0007669"/>
    <property type="project" value="TreeGrafter"/>
</dbReference>
<organism evidence="4 5">
    <name type="scientific">Tectimicrobiota bacterium</name>
    <dbReference type="NCBI Taxonomy" id="2528274"/>
    <lineage>
        <taxon>Bacteria</taxon>
        <taxon>Pseudomonadati</taxon>
        <taxon>Nitrospinota/Tectimicrobiota group</taxon>
        <taxon>Candidatus Tectimicrobiota</taxon>
    </lineage>
</organism>
<keyword evidence="1" id="KW-0378">Hydrolase</keyword>
<dbReference type="InterPro" id="IPR002933">
    <property type="entry name" value="Peptidase_M20"/>
</dbReference>
<evidence type="ECO:0000259" key="3">
    <source>
        <dbReference type="Pfam" id="PF07687"/>
    </source>
</evidence>